<comment type="similarity">
    <text evidence="6">Belongs to the cytochrome b5 family.</text>
</comment>
<evidence type="ECO:0000256" key="1">
    <source>
        <dbReference type="ARBA" id="ARBA00022617"/>
    </source>
</evidence>
<dbReference type="InterPro" id="IPR053100">
    <property type="entry name" value="Cytochrome_b5-related"/>
</dbReference>
<keyword evidence="6" id="KW-1133">Transmembrane helix</keyword>
<dbReference type="PANTHER" id="PTHR16740">
    <property type="entry name" value="CYTOCHROME B5-RELATED PROTEIN-RELATED"/>
    <property type="match status" value="1"/>
</dbReference>
<evidence type="ECO:0000256" key="5">
    <source>
        <dbReference type="ARBA" id="ARBA00073492"/>
    </source>
</evidence>
<keyword evidence="6" id="KW-0472">Membrane</keyword>
<feature type="transmembrane region" description="Helical" evidence="6">
    <location>
        <begin position="281"/>
        <end position="299"/>
    </location>
</feature>
<name>V5GUE1_ANOGL</name>
<gene>
    <name evidence="8" type="primary">CYB5R</name>
</gene>
<accession>V5GUE1</accession>
<feature type="transmembrane region" description="Helical" evidence="6">
    <location>
        <begin position="165"/>
        <end position="185"/>
    </location>
</feature>
<feature type="transmembrane region" description="Helical" evidence="6">
    <location>
        <begin position="142"/>
        <end position="159"/>
    </location>
</feature>
<evidence type="ECO:0000256" key="2">
    <source>
        <dbReference type="ARBA" id="ARBA00022723"/>
    </source>
</evidence>
<dbReference type="GO" id="GO:0046872">
    <property type="term" value="F:metal ion binding"/>
    <property type="evidence" value="ECO:0007669"/>
    <property type="project" value="UniProtKB-UniRule"/>
</dbReference>
<evidence type="ECO:0000256" key="4">
    <source>
        <dbReference type="ARBA" id="ARBA00055674"/>
    </source>
</evidence>
<reference evidence="8" key="1">
    <citation type="submission" date="2013-07" db="EMBL/GenBank/DDBJ databases">
        <title>Midgut Transcriptome Profiling of Anoplphora glabripennis, a Lignocellulose Degrading, Wood-Boring Cerambycid.</title>
        <authorList>
            <person name="Scully E.D."/>
            <person name="Hoover K."/>
            <person name="Carlson J.E."/>
            <person name="Tien M."/>
            <person name="Geib S.M."/>
        </authorList>
    </citation>
    <scope>NUCLEOTIDE SEQUENCE</scope>
</reference>
<evidence type="ECO:0000256" key="6">
    <source>
        <dbReference type="RuleBase" id="RU362121"/>
    </source>
</evidence>
<evidence type="ECO:0000313" key="8">
    <source>
        <dbReference type="EMBL" id="JAB65282.1"/>
    </source>
</evidence>
<dbReference type="SUPFAM" id="SSF55856">
    <property type="entry name" value="Cytochrome b5-like heme/steroid binding domain"/>
    <property type="match status" value="1"/>
</dbReference>
<keyword evidence="3 6" id="KW-0408">Iron</keyword>
<dbReference type="FunFam" id="3.10.120.10:FF:000020">
    <property type="entry name" value="Cytochrome b5-related protein"/>
    <property type="match status" value="1"/>
</dbReference>
<dbReference type="PROSITE" id="PS00191">
    <property type="entry name" value="CYTOCHROME_B5_1"/>
    <property type="match status" value="1"/>
</dbReference>
<dbReference type="GO" id="GO:0006629">
    <property type="term" value="P:lipid metabolic process"/>
    <property type="evidence" value="ECO:0007669"/>
    <property type="project" value="InterPro"/>
</dbReference>
<keyword evidence="2 6" id="KW-0479">Metal-binding</keyword>
<protein>
    <recommendedName>
        <fullName evidence="5">Cytochrome b5-related protein</fullName>
    </recommendedName>
</protein>
<dbReference type="InterPro" id="IPR036400">
    <property type="entry name" value="Cyt_B5-like_heme/steroid_sf"/>
</dbReference>
<feature type="domain" description="Cytochrome b5 heme-binding" evidence="7">
    <location>
        <begin position="35"/>
        <end position="103"/>
    </location>
</feature>
<dbReference type="SMART" id="SM01117">
    <property type="entry name" value="Cyt-b5"/>
    <property type="match status" value="1"/>
</dbReference>
<comment type="caution">
    <text evidence="6">Lacks conserved residue(s) required for the propagation of feature annotation.</text>
</comment>
<dbReference type="InterPro" id="IPR018506">
    <property type="entry name" value="Cyt_B5_heme-BS"/>
</dbReference>
<dbReference type="PRINTS" id="PR00363">
    <property type="entry name" value="CYTOCHROMEB5"/>
</dbReference>
<keyword evidence="6" id="KW-0812">Transmembrane</keyword>
<dbReference type="AlphaFoldDB" id="V5GUE1"/>
<proteinExistence type="inferred from homology"/>
<organism evidence="8">
    <name type="scientific">Anoplophora glabripennis</name>
    <name type="common">Asian longhorn beetle</name>
    <name type="synonym">Anoplophora nobilis</name>
    <dbReference type="NCBI Taxonomy" id="217634"/>
    <lineage>
        <taxon>Eukaryota</taxon>
        <taxon>Metazoa</taxon>
        <taxon>Ecdysozoa</taxon>
        <taxon>Arthropoda</taxon>
        <taxon>Hexapoda</taxon>
        <taxon>Insecta</taxon>
        <taxon>Pterygota</taxon>
        <taxon>Neoptera</taxon>
        <taxon>Endopterygota</taxon>
        <taxon>Coleoptera</taxon>
        <taxon>Polyphaga</taxon>
        <taxon>Cucujiformia</taxon>
        <taxon>Chrysomeloidea</taxon>
        <taxon>Cerambycidae</taxon>
        <taxon>Lamiinae</taxon>
        <taxon>Lamiini</taxon>
        <taxon>Anoplophora</taxon>
    </lineage>
</organism>
<dbReference type="EMBL" id="GALX01003184">
    <property type="protein sequence ID" value="JAB65282.1"/>
    <property type="molecule type" value="Transcribed_RNA"/>
</dbReference>
<dbReference type="InterPro" id="IPR005804">
    <property type="entry name" value="FA_desaturase_dom"/>
</dbReference>
<dbReference type="PROSITE" id="PS50255">
    <property type="entry name" value="CYTOCHROME_B5_2"/>
    <property type="match status" value="1"/>
</dbReference>
<dbReference type="Pfam" id="PF00487">
    <property type="entry name" value="FA_desaturase"/>
    <property type="match status" value="1"/>
</dbReference>
<sequence length="440" mass="50958">MPPQSDFVPKSSLGIVPPATRSRGYALTVDVWLNEKQDTDGAEGLWRIHDGIYDLQDFIEKHPGGSDWISITKGTDITEAFEVHHLTSLSEELMKKYFVREAKSKRNFPFTFKEDGFYRTLKREVNKVVKTLPKQSPKTSDFLIDAMVVLLFTFSVMAVRYWSFWLGILAGLFLGLVTVAAHNYIHRKDNLRMYYFQFSLMQVREFRIVHVLSHHLLTNTIDDLEISLLEPLLKYLPIDKTPLKRYTSWFMAPLVWFTFFHSSLVRRLIDAHHFNCRNLKLTDLTALILPAVMYFLGGQSLFSTFIMWNFIIVVGSCHFTFVALHAAHHHPEIFHDGDSPRSQQGYDWGLSQLDALMERKETTGSQFMVLTNFGDHCLHHMFPTLDHGSLEHLYPIFNDVLDKYGVNLRMISQWDAVIGGFQQLVRVEPNSNPPDLKKNR</sequence>
<evidence type="ECO:0000256" key="3">
    <source>
        <dbReference type="ARBA" id="ARBA00023004"/>
    </source>
</evidence>
<keyword evidence="1 6" id="KW-0349">Heme</keyword>
<dbReference type="InterPro" id="IPR001199">
    <property type="entry name" value="Cyt_B5-like_heme/steroid-bd"/>
</dbReference>
<dbReference type="GO" id="GO:0020037">
    <property type="term" value="F:heme binding"/>
    <property type="evidence" value="ECO:0007669"/>
    <property type="project" value="UniProtKB-UniRule"/>
</dbReference>
<comment type="function">
    <text evidence="4">May play a role in muscle cell metabolism.</text>
</comment>
<evidence type="ECO:0000259" key="7">
    <source>
        <dbReference type="PROSITE" id="PS50255"/>
    </source>
</evidence>
<dbReference type="Gene3D" id="3.10.120.10">
    <property type="entry name" value="Cytochrome b5-like heme/steroid binding domain"/>
    <property type="match status" value="1"/>
</dbReference>
<dbReference type="PANTHER" id="PTHR16740:SF1">
    <property type="entry name" value="CYTOCHROME B5-RELATED PROTEIN-RELATED"/>
    <property type="match status" value="1"/>
</dbReference>
<dbReference type="Pfam" id="PF00173">
    <property type="entry name" value="Cyt-b5"/>
    <property type="match status" value="1"/>
</dbReference>
<feature type="transmembrane region" description="Helical" evidence="6">
    <location>
        <begin position="249"/>
        <end position="269"/>
    </location>
</feature>